<evidence type="ECO:0000256" key="6">
    <source>
        <dbReference type="ARBA" id="ARBA00023102"/>
    </source>
</evidence>
<accession>A0A0M0GFT9</accession>
<keyword evidence="10" id="KW-1185">Reference proteome</keyword>
<comment type="similarity">
    <text evidence="7">Belongs to the class-II pyridoxal-phosphate-dependent aminotransferase family. Histidinol-phosphate aminotransferase subfamily.</text>
</comment>
<dbReference type="InterPro" id="IPR050106">
    <property type="entry name" value="HistidinolP_aminotransfase"/>
</dbReference>
<dbReference type="InterPro" id="IPR015421">
    <property type="entry name" value="PyrdxlP-dep_Trfase_major"/>
</dbReference>
<comment type="pathway">
    <text evidence="7">Amino-acid biosynthesis; L-histidine biosynthesis; L-histidine from 5-phospho-alpha-D-ribose 1-diphosphate: step 7/9.</text>
</comment>
<keyword evidence="6 7" id="KW-0368">Histidine biosynthesis</keyword>
<dbReference type="Gene3D" id="3.40.640.10">
    <property type="entry name" value="Type I PLP-dependent aspartate aminotransferase-like (Major domain)"/>
    <property type="match status" value="1"/>
</dbReference>
<evidence type="ECO:0000313" key="9">
    <source>
        <dbReference type="EMBL" id="KON88633.1"/>
    </source>
</evidence>
<comment type="subunit">
    <text evidence="2 7">Homodimer.</text>
</comment>
<feature type="domain" description="Aminotransferase class I/classII large" evidence="8">
    <location>
        <begin position="36"/>
        <end position="355"/>
    </location>
</feature>
<name>A0A0M0GFT9_SPOGL</name>
<proteinExistence type="inferred from homology"/>
<dbReference type="EC" id="2.6.1.9" evidence="7"/>
<dbReference type="PATRIC" id="fig|1459.3.peg.4116"/>
<evidence type="ECO:0000256" key="5">
    <source>
        <dbReference type="ARBA" id="ARBA00022898"/>
    </source>
</evidence>
<dbReference type="STRING" id="1459.AF332_18690"/>
<dbReference type="OrthoDB" id="9813612at2"/>
<dbReference type="PANTHER" id="PTHR43643:SF3">
    <property type="entry name" value="HISTIDINOL-PHOSPHATE AMINOTRANSFERASE"/>
    <property type="match status" value="1"/>
</dbReference>
<evidence type="ECO:0000256" key="2">
    <source>
        <dbReference type="ARBA" id="ARBA00011738"/>
    </source>
</evidence>
<dbReference type="PANTHER" id="PTHR43643">
    <property type="entry name" value="HISTIDINOL-PHOSPHATE AMINOTRANSFERASE 2"/>
    <property type="match status" value="1"/>
</dbReference>
<reference evidence="10" key="1">
    <citation type="submission" date="2015-07" db="EMBL/GenBank/DDBJ databases">
        <title>Fjat-10036 dsm4.</title>
        <authorList>
            <person name="Liu B."/>
            <person name="Wang J."/>
            <person name="Zhu Y."/>
            <person name="Liu G."/>
            <person name="Chen Q."/>
            <person name="Chen Z."/>
            <person name="Lan J."/>
            <person name="Che J."/>
            <person name="Ge C."/>
            <person name="Shi H."/>
            <person name="Pan Z."/>
            <person name="Liu X."/>
        </authorList>
    </citation>
    <scope>NUCLEOTIDE SEQUENCE [LARGE SCALE GENOMIC DNA]</scope>
    <source>
        <strain evidence="10">DSM 4</strain>
    </source>
</reference>
<dbReference type="Gene3D" id="3.90.1150.10">
    <property type="entry name" value="Aspartate Aminotransferase, domain 1"/>
    <property type="match status" value="1"/>
</dbReference>
<dbReference type="RefSeq" id="WP_053436010.1">
    <property type="nucleotide sequence ID" value="NZ_LGUF01000007.1"/>
</dbReference>
<keyword evidence="7" id="KW-0028">Amino-acid biosynthesis</keyword>
<comment type="caution">
    <text evidence="9">The sequence shown here is derived from an EMBL/GenBank/DDBJ whole genome shotgun (WGS) entry which is preliminary data.</text>
</comment>
<dbReference type="InterPro" id="IPR015424">
    <property type="entry name" value="PyrdxlP-dep_Trfase"/>
</dbReference>
<keyword evidence="4 7" id="KW-0808">Transferase</keyword>
<dbReference type="Pfam" id="PF00155">
    <property type="entry name" value="Aminotran_1_2"/>
    <property type="match status" value="1"/>
</dbReference>
<comment type="cofactor">
    <cofactor evidence="1 7">
        <name>pyridoxal 5'-phosphate</name>
        <dbReference type="ChEBI" id="CHEBI:597326"/>
    </cofactor>
</comment>
<dbReference type="NCBIfam" id="TIGR01141">
    <property type="entry name" value="hisC"/>
    <property type="match status" value="1"/>
</dbReference>
<protein>
    <recommendedName>
        <fullName evidence="7">Histidinol-phosphate aminotransferase</fullName>
        <ecNumber evidence="7">2.6.1.9</ecNumber>
    </recommendedName>
    <alternativeName>
        <fullName evidence="7">Imidazole acetol-phosphate transaminase</fullName>
    </alternativeName>
</protein>
<comment type="catalytic activity">
    <reaction evidence="7">
        <text>L-histidinol phosphate + 2-oxoglutarate = 3-(imidazol-4-yl)-2-oxopropyl phosphate + L-glutamate</text>
        <dbReference type="Rhea" id="RHEA:23744"/>
        <dbReference type="ChEBI" id="CHEBI:16810"/>
        <dbReference type="ChEBI" id="CHEBI:29985"/>
        <dbReference type="ChEBI" id="CHEBI:57766"/>
        <dbReference type="ChEBI" id="CHEBI:57980"/>
        <dbReference type="EC" id="2.6.1.9"/>
    </reaction>
</comment>
<dbReference type="AlphaFoldDB" id="A0A0M0GFT9"/>
<sequence>MARIQTRSAVEKIITYPLGSSPEEIQAKFNLKAVRKMSDNENVYGCSPEVKDCIGKAMNSLNFYPDGTVSLLKRKLAGFYNINEDKFLVSNGSEEIIRLLTRAYISSGDEAVMAEITFPRYETNVLIEGGNAITVPLQNGTHDLNAMFSAINGKTKMVFICNPNNPTGTIVGRKELRQFVEKVPSNILIILDEAYYEYVKSEDYLDSIPLLAQRPNLIILRTFSKIYGLAGLRIGYGIMDSEIVNELYKVKDVFNVNHLAQAAAAAALNDQAFIRECADKNAQEMKFVCQKLKDLNIGFFSSQTNFIYIFSQNPIAENLIANGLVVRQMKLEGYLDAFRMTLGTREDNEAALDVINKLLNEKAV</sequence>
<dbReference type="GO" id="GO:0004400">
    <property type="term" value="F:histidinol-phosphate transaminase activity"/>
    <property type="evidence" value="ECO:0007669"/>
    <property type="project" value="UniProtKB-UniRule"/>
</dbReference>
<dbReference type="GO" id="GO:0030170">
    <property type="term" value="F:pyridoxal phosphate binding"/>
    <property type="evidence" value="ECO:0007669"/>
    <property type="project" value="InterPro"/>
</dbReference>
<dbReference type="EMBL" id="LGUF01000007">
    <property type="protein sequence ID" value="KON88633.1"/>
    <property type="molecule type" value="Genomic_DNA"/>
</dbReference>
<evidence type="ECO:0000256" key="1">
    <source>
        <dbReference type="ARBA" id="ARBA00001933"/>
    </source>
</evidence>
<evidence type="ECO:0000259" key="8">
    <source>
        <dbReference type="Pfam" id="PF00155"/>
    </source>
</evidence>
<evidence type="ECO:0000256" key="4">
    <source>
        <dbReference type="ARBA" id="ARBA00022679"/>
    </source>
</evidence>
<dbReference type="InterPro" id="IPR015422">
    <property type="entry name" value="PyrdxlP-dep_Trfase_small"/>
</dbReference>
<dbReference type="HAMAP" id="MF_01023">
    <property type="entry name" value="HisC_aminotrans_2"/>
    <property type="match status" value="1"/>
</dbReference>
<dbReference type="Proteomes" id="UP000037109">
    <property type="component" value="Unassembled WGS sequence"/>
</dbReference>
<gene>
    <name evidence="7" type="primary">hisC</name>
    <name evidence="9" type="ORF">AF332_18690</name>
</gene>
<dbReference type="InterPro" id="IPR005861">
    <property type="entry name" value="HisP_aminotrans"/>
</dbReference>
<dbReference type="SUPFAM" id="SSF53383">
    <property type="entry name" value="PLP-dependent transferases"/>
    <property type="match status" value="1"/>
</dbReference>
<feature type="modified residue" description="N6-(pyridoxal phosphate)lysine" evidence="7">
    <location>
        <position position="225"/>
    </location>
</feature>
<dbReference type="CDD" id="cd00609">
    <property type="entry name" value="AAT_like"/>
    <property type="match status" value="1"/>
</dbReference>
<keyword evidence="5 7" id="KW-0663">Pyridoxal phosphate</keyword>
<dbReference type="GO" id="GO:0000105">
    <property type="term" value="P:L-histidine biosynthetic process"/>
    <property type="evidence" value="ECO:0007669"/>
    <property type="project" value="UniProtKB-UniRule"/>
</dbReference>
<evidence type="ECO:0000313" key="10">
    <source>
        <dbReference type="Proteomes" id="UP000037109"/>
    </source>
</evidence>
<dbReference type="UniPathway" id="UPA00031">
    <property type="reaction ID" value="UER00012"/>
</dbReference>
<evidence type="ECO:0000256" key="7">
    <source>
        <dbReference type="HAMAP-Rule" id="MF_01023"/>
    </source>
</evidence>
<dbReference type="InterPro" id="IPR004839">
    <property type="entry name" value="Aminotransferase_I/II_large"/>
</dbReference>
<keyword evidence="3 7" id="KW-0032">Aminotransferase</keyword>
<organism evidence="9 10">
    <name type="scientific">Sporosarcina globispora</name>
    <name type="common">Bacillus globisporus</name>
    <dbReference type="NCBI Taxonomy" id="1459"/>
    <lineage>
        <taxon>Bacteria</taxon>
        <taxon>Bacillati</taxon>
        <taxon>Bacillota</taxon>
        <taxon>Bacilli</taxon>
        <taxon>Bacillales</taxon>
        <taxon>Caryophanaceae</taxon>
        <taxon>Sporosarcina</taxon>
    </lineage>
</organism>
<evidence type="ECO:0000256" key="3">
    <source>
        <dbReference type="ARBA" id="ARBA00022576"/>
    </source>
</evidence>